<gene>
    <name evidence="2" type="ORF">BO99DRAFT_119220</name>
</gene>
<evidence type="ECO:0000313" key="3">
    <source>
        <dbReference type="Proteomes" id="UP000249829"/>
    </source>
</evidence>
<feature type="compositionally biased region" description="Low complexity" evidence="1">
    <location>
        <begin position="101"/>
        <end position="110"/>
    </location>
</feature>
<sequence>MSSGPSVHGFMKGGIDPWAVSPIMIPFATRIARYTRNPRVLNTGNPLIKKSMGWGLLSSKRAYCSRRDSVCRFTEGWRLAYHRQSRNKAFIKHGNLYNKTKSTSTITKTKCPPSLSKQTHRHHKHLSPNWPLKSQPWKDIYIKQSRSAGSSDLSTHQRTTQQDLPASA</sequence>
<feature type="region of interest" description="Disordered" evidence="1">
    <location>
        <begin position="101"/>
        <end position="131"/>
    </location>
</feature>
<protein>
    <submittedName>
        <fullName evidence="2">Uncharacterized protein</fullName>
    </submittedName>
</protein>
<name>A0A2V5H7C2_ASPV1</name>
<proteinExistence type="predicted"/>
<organism evidence="2 3">
    <name type="scientific">Aspergillus violaceofuscus (strain CBS 115571)</name>
    <dbReference type="NCBI Taxonomy" id="1450538"/>
    <lineage>
        <taxon>Eukaryota</taxon>
        <taxon>Fungi</taxon>
        <taxon>Dikarya</taxon>
        <taxon>Ascomycota</taxon>
        <taxon>Pezizomycotina</taxon>
        <taxon>Eurotiomycetes</taxon>
        <taxon>Eurotiomycetidae</taxon>
        <taxon>Eurotiales</taxon>
        <taxon>Aspergillaceae</taxon>
        <taxon>Aspergillus</taxon>
    </lineage>
</organism>
<evidence type="ECO:0000313" key="2">
    <source>
        <dbReference type="EMBL" id="PYI20129.1"/>
    </source>
</evidence>
<accession>A0A2V5H7C2</accession>
<keyword evidence="3" id="KW-1185">Reference proteome</keyword>
<feature type="region of interest" description="Disordered" evidence="1">
    <location>
        <begin position="146"/>
        <end position="168"/>
    </location>
</feature>
<reference evidence="2 3" key="1">
    <citation type="submission" date="2018-02" db="EMBL/GenBank/DDBJ databases">
        <title>The genomes of Aspergillus section Nigri reveals drivers in fungal speciation.</title>
        <authorList>
            <consortium name="DOE Joint Genome Institute"/>
            <person name="Vesth T.C."/>
            <person name="Nybo J."/>
            <person name="Theobald S."/>
            <person name="Brandl J."/>
            <person name="Frisvad J.C."/>
            <person name="Nielsen K.F."/>
            <person name="Lyhne E.K."/>
            <person name="Kogle M.E."/>
            <person name="Kuo A."/>
            <person name="Riley R."/>
            <person name="Clum A."/>
            <person name="Nolan M."/>
            <person name="Lipzen A."/>
            <person name="Salamov A."/>
            <person name="Henrissat B."/>
            <person name="Wiebenga A."/>
            <person name="De vries R.P."/>
            <person name="Grigoriev I.V."/>
            <person name="Mortensen U.H."/>
            <person name="Andersen M.R."/>
            <person name="Baker S.E."/>
        </authorList>
    </citation>
    <scope>NUCLEOTIDE SEQUENCE [LARGE SCALE GENOMIC DNA]</scope>
    <source>
        <strain evidence="2 3">CBS 115571</strain>
    </source>
</reference>
<evidence type="ECO:0000256" key="1">
    <source>
        <dbReference type="SAM" id="MobiDB-lite"/>
    </source>
</evidence>
<dbReference type="Proteomes" id="UP000249829">
    <property type="component" value="Unassembled WGS sequence"/>
</dbReference>
<dbReference type="AlphaFoldDB" id="A0A2V5H7C2"/>
<dbReference type="EMBL" id="KZ825128">
    <property type="protein sequence ID" value="PYI20129.1"/>
    <property type="molecule type" value="Genomic_DNA"/>
</dbReference>